<evidence type="ECO:0000313" key="3">
    <source>
        <dbReference type="Proteomes" id="UP000092504"/>
    </source>
</evidence>
<dbReference type="EMBL" id="MAJD01000001">
    <property type="protein sequence ID" value="OBX36975.1"/>
    <property type="molecule type" value="Genomic_DNA"/>
</dbReference>
<gene>
    <name evidence="2" type="ORF">A8U91_01323</name>
</gene>
<protein>
    <recommendedName>
        <fullName evidence="1">DUF4055 domain-containing protein</fullName>
    </recommendedName>
</protein>
<dbReference type="Pfam" id="PF13264">
    <property type="entry name" value="DUF4055"/>
    <property type="match status" value="1"/>
</dbReference>
<proteinExistence type="predicted"/>
<accession>A0A1B8P3W9</accession>
<sequence>MAVTDTHEQYTAMCDDWRMMEDALAGPRTIKRAGTLYLPKTDGQIAAEYSNEGVSISESNAYYAAYRMRAEYPMWVKDSLRTMIGLVARQEPEITLPSQMEWMEQNATADGFSLRQLFIRVVRALLTKGRKPLLIDIDTSGRPYIATYTAETAPNWRTDDVDGRQDLTLVVFKEKRLRDDSDEFSPQYDDVFRVLDLHEGRYRVRLMDQGGVVLEEDFPGYSNSNRGLPYIPCVFAGTTDNSVDVDEIPLLTMAQSALIYYRLSADLYSDAHSTSHAQAVVTGAPEGLELNITGPMLAWVLPDEADAKYLERTGSGAAINERLMERQRNAAAEAGAKVIDVGGQESGDARKARQNDQHSSLYSVCVTAAEAIEQALKYAADWMGRDPDEVVFKVEPSSRSRRLMPPCSPSCTTSCYPAAPRKRCYSMRCASPASLSGRTRSWRRCLTARF</sequence>
<reference evidence="2 3" key="1">
    <citation type="submission" date="2016-06" db="EMBL/GenBank/DDBJ databases">
        <title>Genome sequence of halotolerant plant growth promoting strain of Halomonas elongata HEK1 isolated from salterns of Rann of Kutch, Gujarat, India.</title>
        <authorList>
            <person name="Gaba S."/>
            <person name="Singh R.N."/>
            <person name="Abrol S."/>
            <person name="Kaushik R."/>
            <person name="Saxena A.K."/>
        </authorList>
    </citation>
    <scope>NUCLEOTIDE SEQUENCE [LARGE SCALE GENOMIC DNA]</scope>
    <source>
        <strain evidence="2 3">HEK1</strain>
    </source>
</reference>
<evidence type="ECO:0000259" key="1">
    <source>
        <dbReference type="Pfam" id="PF13264"/>
    </source>
</evidence>
<dbReference type="AlphaFoldDB" id="A0A1B8P3W9"/>
<comment type="caution">
    <text evidence="2">The sequence shown here is derived from an EMBL/GenBank/DDBJ whole genome shotgun (WGS) entry which is preliminary data.</text>
</comment>
<organism evidence="2 3">
    <name type="scientific">Halomonas elongata</name>
    <dbReference type="NCBI Taxonomy" id="2746"/>
    <lineage>
        <taxon>Bacteria</taxon>
        <taxon>Pseudomonadati</taxon>
        <taxon>Pseudomonadota</taxon>
        <taxon>Gammaproteobacteria</taxon>
        <taxon>Oceanospirillales</taxon>
        <taxon>Halomonadaceae</taxon>
        <taxon>Halomonas</taxon>
    </lineage>
</organism>
<name>A0A1B8P3W9_HALEL</name>
<feature type="domain" description="DUF4055" evidence="1">
    <location>
        <begin position="249"/>
        <end position="383"/>
    </location>
</feature>
<evidence type="ECO:0000313" key="2">
    <source>
        <dbReference type="EMBL" id="OBX36975.1"/>
    </source>
</evidence>
<dbReference type="InterPro" id="IPR025129">
    <property type="entry name" value="DUF4055"/>
</dbReference>
<dbReference type="Proteomes" id="UP000092504">
    <property type="component" value="Unassembled WGS sequence"/>
</dbReference>